<dbReference type="InterPro" id="IPR003582">
    <property type="entry name" value="ShKT_dom"/>
</dbReference>
<dbReference type="SMART" id="SM00254">
    <property type="entry name" value="ShKT"/>
    <property type="match status" value="2"/>
</dbReference>
<feature type="domain" description="ShKT" evidence="4">
    <location>
        <begin position="329"/>
        <end position="366"/>
    </location>
</feature>
<protein>
    <submittedName>
        <fullName evidence="6">ShKT domain-containing protein</fullName>
    </submittedName>
</protein>
<evidence type="ECO:0000313" key="5">
    <source>
        <dbReference type="Proteomes" id="UP000887575"/>
    </source>
</evidence>
<dbReference type="SMART" id="SM00289">
    <property type="entry name" value="WR1"/>
    <property type="match status" value="3"/>
</dbReference>
<evidence type="ECO:0000259" key="4">
    <source>
        <dbReference type="PROSITE" id="PS51670"/>
    </source>
</evidence>
<evidence type="ECO:0000256" key="1">
    <source>
        <dbReference type="PROSITE-ProRule" id="PRU01005"/>
    </source>
</evidence>
<keyword evidence="1" id="KW-1015">Disulfide bond</keyword>
<organism evidence="5 6">
    <name type="scientific">Mesorhabditis belari</name>
    <dbReference type="NCBI Taxonomy" id="2138241"/>
    <lineage>
        <taxon>Eukaryota</taxon>
        <taxon>Metazoa</taxon>
        <taxon>Ecdysozoa</taxon>
        <taxon>Nematoda</taxon>
        <taxon>Chromadorea</taxon>
        <taxon>Rhabditida</taxon>
        <taxon>Rhabditina</taxon>
        <taxon>Rhabditomorpha</taxon>
        <taxon>Rhabditoidea</taxon>
        <taxon>Rhabditidae</taxon>
        <taxon>Mesorhabditinae</taxon>
        <taxon>Mesorhabditis</taxon>
    </lineage>
</organism>
<name>A0AAF3JAZ0_9BILA</name>
<evidence type="ECO:0000313" key="6">
    <source>
        <dbReference type="WBParaSite" id="MBELARI_LOCUS7607"/>
    </source>
</evidence>
<feature type="compositionally biased region" description="Acidic residues" evidence="3">
    <location>
        <begin position="177"/>
        <end position="186"/>
    </location>
</feature>
<dbReference type="PANTHER" id="PTHR21724">
    <property type="entry name" value="SHKT DOMAIN-CONTAINING PROTEIN"/>
    <property type="match status" value="1"/>
</dbReference>
<feature type="region of interest" description="Disordered" evidence="3">
    <location>
        <begin position="163"/>
        <end position="251"/>
    </location>
</feature>
<dbReference type="InterPro" id="IPR006150">
    <property type="entry name" value="Cys_repeat_1"/>
</dbReference>
<evidence type="ECO:0000256" key="2">
    <source>
        <dbReference type="SAM" id="Coils"/>
    </source>
</evidence>
<dbReference type="Proteomes" id="UP000887575">
    <property type="component" value="Unassembled WGS sequence"/>
</dbReference>
<proteinExistence type="predicted"/>
<feature type="coiled-coil region" evidence="2">
    <location>
        <begin position="123"/>
        <end position="150"/>
    </location>
</feature>
<feature type="compositionally biased region" description="Low complexity" evidence="3">
    <location>
        <begin position="202"/>
        <end position="243"/>
    </location>
</feature>
<feature type="domain" description="ShKT" evidence="4">
    <location>
        <begin position="287"/>
        <end position="319"/>
    </location>
</feature>
<keyword evidence="5" id="KW-1185">Reference proteome</keyword>
<dbReference type="Pfam" id="PF01549">
    <property type="entry name" value="ShK"/>
    <property type="match status" value="2"/>
</dbReference>
<evidence type="ECO:0000256" key="3">
    <source>
        <dbReference type="SAM" id="MobiDB-lite"/>
    </source>
</evidence>
<sequence>MKRLSIGACLAGLCPAGSECIGSFCCKTKRSESSTKEEEIEEEGSPEYGTCASGYHAIGECISDTCPDGYICEDSKCCKILNNVRVFTLKPVRTTESFTTPLTTEKLTNTGSQEEITKNVITEDSEENEIEQLKKEYQKLKELLEKKMKSKWITTTKVEMNTTTLQPSTTTVQEKLDSEEDGEEEEKETKEKSEEVEETTEEMTTSTMSTSTKFSSLTSTRKPTTTATTTTTTTTPSTTTEADTTTEEEKQHCPVGGPIGECISGQCPEGHTCFNNFCCILTPELNCTDSLSNCKAELCDRRGYKDFMTRQCSKTCARCHFILGEKIECRDRRTDCAEWAAEGFCQSTLYTTRQKMKFCGKSCKLC</sequence>
<dbReference type="AlphaFoldDB" id="A0AAF3JAZ0"/>
<comment type="caution">
    <text evidence="1">Lacks conserved residue(s) required for the propagation of feature annotation.</text>
</comment>
<keyword evidence="2" id="KW-0175">Coiled coil</keyword>
<dbReference type="PANTHER" id="PTHR21724:SF94">
    <property type="entry name" value="SHKT DOMAIN-CONTAINING PROTEIN"/>
    <property type="match status" value="1"/>
</dbReference>
<reference evidence="6" key="1">
    <citation type="submission" date="2024-02" db="UniProtKB">
        <authorList>
            <consortium name="WormBaseParasite"/>
        </authorList>
    </citation>
    <scope>IDENTIFICATION</scope>
</reference>
<dbReference type="WBParaSite" id="MBELARI_LOCUS7607">
    <property type="protein sequence ID" value="MBELARI_LOCUS7607"/>
    <property type="gene ID" value="MBELARI_LOCUS7607"/>
</dbReference>
<accession>A0AAF3JAZ0</accession>
<dbReference type="PROSITE" id="PS51670">
    <property type="entry name" value="SHKT"/>
    <property type="match status" value="2"/>
</dbReference>
<feature type="disulfide bond" evidence="1">
    <location>
        <begin position="294"/>
        <end position="312"/>
    </location>
</feature>
<dbReference type="Gene3D" id="1.10.10.1940">
    <property type="match status" value="2"/>
</dbReference>